<proteinExistence type="predicted"/>
<keyword evidence="4" id="KW-1185">Reference proteome</keyword>
<accession>A0A5C6D1P0</accession>
<evidence type="ECO:0000313" key="3">
    <source>
        <dbReference type="EMBL" id="TWU29126.1"/>
    </source>
</evidence>
<keyword evidence="2" id="KW-0732">Signal</keyword>
<evidence type="ECO:0000313" key="4">
    <source>
        <dbReference type="Proteomes" id="UP000319143"/>
    </source>
</evidence>
<feature type="signal peptide" evidence="2">
    <location>
        <begin position="1"/>
        <end position="32"/>
    </location>
</feature>
<organism evidence="3 4">
    <name type="scientific">Novipirellula artificiosorum</name>
    <dbReference type="NCBI Taxonomy" id="2528016"/>
    <lineage>
        <taxon>Bacteria</taxon>
        <taxon>Pseudomonadati</taxon>
        <taxon>Planctomycetota</taxon>
        <taxon>Planctomycetia</taxon>
        <taxon>Pirellulales</taxon>
        <taxon>Pirellulaceae</taxon>
        <taxon>Novipirellula</taxon>
    </lineage>
</organism>
<gene>
    <name evidence="3" type="ORF">Poly41_66980</name>
</gene>
<feature type="region of interest" description="Disordered" evidence="1">
    <location>
        <begin position="40"/>
        <end position="62"/>
    </location>
</feature>
<reference evidence="3 4" key="1">
    <citation type="submission" date="2019-02" db="EMBL/GenBank/DDBJ databases">
        <title>Deep-cultivation of Planctomycetes and their phenomic and genomic characterization uncovers novel biology.</title>
        <authorList>
            <person name="Wiegand S."/>
            <person name="Jogler M."/>
            <person name="Boedeker C."/>
            <person name="Pinto D."/>
            <person name="Vollmers J."/>
            <person name="Rivas-Marin E."/>
            <person name="Kohn T."/>
            <person name="Peeters S.H."/>
            <person name="Heuer A."/>
            <person name="Rast P."/>
            <person name="Oberbeckmann S."/>
            <person name="Bunk B."/>
            <person name="Jeske O."/>
            <person name="Meyerdierks A."/>
            <person name="Storesund J.E."/>
            <person name="Kallscheuer N."/>
            <person name="Luecker S."/>
            <person name="Lage O.M."/>
            <person name="Pohl T."/>
            <person name="Merkel B.J."/>
            <person name="Hornburger P."/>
            <person name="Mueller R.-W."/>
            <person name="Bruemmer F."/>
            <person name="Labrenz M."/>
            <person name="Spormann A.M."/>
            <person name="Op Den Camp H."/>
            <person name="Overmann J."/>
            <person name="Amann R."/>
            <person name="Jetten M.S.M."/>
            <person name="Mascher T."/>
            <person name="Medema M.H."/>
            <person name="Devos D.P."/>
            <person name="Kaster A.-K."/>
            <person name="Ovreas L."/>
            <person name="Rohde M."/>
            <person name="Galperin M.Y."/>
            <person name="Jogler C."/>
        </authorList>
    </citation>
    <scope>NUCLEOTIDE SEQUENCE [LARGE SCALE GENOMIC DNA]</scope>
    <source>
        <strain evidence="3 4">Poly41</strain>
    </source>
</reference>
<dbReference type="EMBL" id="SJPV01000023">
    <property type="protein sequence ID" value="TWU29126.1"/>
    <property type="molecule type" value="Genomic_DNA"/>
</dbReference>
<name>A0A5C6D1P0_9BACT</name>
<protein>
    <submittedName>
        <fullName evidence="3">Uncharacterized protein</fullName>
    </submittedName>
</protein>
<dbReference type="RefSeq" id="WP_146531365.1">
    <property type="nucleotide sequence ID" value="NZ_SJPV01000023.1"/>
</dbReference>
<sequence precursor="true">MNQSKLHVSFRNWVAACIVLAGSATCVSITLAQDVPNPFHPADESASAASRDAKSDGEAPAELTERELKLANELKLLQRSEAGMGANHPALGDVKQRIATIREELNVLARDPGKRTTSQRAEKPISIAELTDQQLRLLVLKMAAKIEQLETRVSILERQTAVH</sequence>
<evidence type="ECO:0000256" key="2">
    <source>
        <dbReference type="SAM" id="SignalP"/>
    </source>
</evidence>
<feature type="chain" id="PRO_5022986535" evidence="2">
    <location>
        <begin position="33"/>
        <end position="163"/>
    </location>
</feature>
<evidence type="ECO:0000256" key="1">
    <source>
        <dbReference type="SAM" id="MobiDB-lite"/>
    </source>
</evidence>
<dbReference type="OrthoDB" id="286590at2"/>
<feature type="compositionally biased region" description="Basic and acidic residues" evidence="1">
    <location>
        <begin position="51"/>
        <end position="62"/>
    </location>
</feature>
<dbReference type="Proteomes" id="UP000319143">
    <property type="component" value="Unassembled WGS sequence"/>
</dbReference>
<dbReference type="AlphaFoldDB" id="A0A5C6D1P0"/>
<comment type="caution">
    <text evidence="3">The sequence shown here is derived from an EMBL/GenBank/DDBJ whole genome shotgun (WGS) entry which is preliminary data.</text>
</comment>